<feature type="compositionally biased region" description="Basic residues" evidence="1">
    <location>
        <begin position="48"/>
        <end position="62"/>
    </location>
</feature>
<dbReference type="Pfam" id="PF09361">
    <property type="entry name" value="Phasin_2"/>
    <property type="match status" value="1"/>
</dbReference>
<feature type="compositionally biased region" description="Basic and acidic residues" evidence="1">
    <location>
        <begin position="1"/>
        <end position="12"/>
    </location>
</feature>
<keyword evidence="4" id="KW-1185">Reference proteome</keyword>
<dbReference type="AlphaFoldDB" id="A0A7W9B793"/>
<evidence type="ECO:0000313" key="3">
    <source>
        <dbReference type="EMBL" id="MBB5707528.1"/>
    </source>
</evidence>
<proteinExistence type="predicted"/>
<feature type="region of interest" description="Disordered" evidence="1">
    <location>
        <begin position="1"/>
        <end position="77"/>
    </location>
</feature>
<reference evidence="3 4" key="1">
    <citation type="submission" date="2020-08" db="EMBL/GenBank/DDBJ databases">
        <title>Genomic Encyclopedia of Type Strains, Phase IV (KMG-IV): sequencing the most valuable type-strain genomes for metagenomic binning, comparative biology and taxonomic classification.</title>
        <authorList>
            <person name="Goeker M."/>
        </authorList>
    </citation>
    <scope>NUCLEOTIDE SEQUENCE [LARGE SCALE GENOMIC DNA]</scope>
    <source>
        <strain evidence="3 4">DSM 27163</strain>
    </source>
</reference>
<comment type="caution">
    <text evidence="3">The sequence shown here is derived from an EMBL/GenBank/DDBJ whole genome shotgun (WGS) entry which is preliminary data.</text>
</comment>
<dbReference type="EMBL" id="JACIJH010000010">
    <property type="protein sequence ID" value="MBB5707528.1"/>
    <property type="molecule type" value="Genomic_DNA"/>
</dbReference>
<protein>
    <submittedName>
        <fullName evidence="3">Phasin family protein</fullName>
    </submittedName>
</protein>
<gene>
    <name evidence="3" type="ORF">FHR21_002895</name>
</gene>
<dbReference type="InterPro" id="IPR010127">
    <property type="entry name" value="Phasin_subfam-1"/>
</dbReference>
<accession>A0A7W9B793</accession>
<dbReference type="Proteomes" id="UP000537161">
    <property type="component" value="Unassembled WGS sequence"/>
</dbReference>
<name>A0A7W9B793_9SPHN</name>
<dbReference type="NCBIfam" id="TIGR01841">
    <property type="entry name" value="phasin"/>
    <property type="match status" value="1"/>
</dbReference>
<evidence type="ECO:0000256" key="1">
    <source>
        <dbReference type="SAM" id="MobiDB-lite"/>
    </source>
</evidence>
<feature type="compositionally biased region" description="Low complexity" evidence="1">
    <location>
        <begin position="13"/>
        <end position="42"/>
    </location>
</feature>
<dbReference type="InterPro" id="IPR018968">
    <property type="entry name" value="Phasin"/>
</dbReference>
<evidence type="ECO:0000259" key="2">
    <source>
        <dbReference type="Pfam" id="PF09361"/>
    </source>
</evidence>
<organism evidence="3 4">
    <name type="scientific">Sphingopyxis panaciterrulae</name>
    <dbReference type="NCBI Taxonomy" id="462372"/>
    <lineage>
        <taxon>Bacteria</taxon>
        <taxon>Pseudomonadati</taxon>
        <taxon>Pseudomonadota</taxon>
        <taxon>Alphaproteobacteria</taxon>
        <taxon>Sphingomonadales</taxon>
        <taxon>Sphingomonadaceae</taxon>
        <taxon>Sphingopyxis</taxon>
    </lineage>
</organism>
<dbReference type="RefSeq" id="WP_184099495.1">
    <property type="nucleotide sequence ID" value="NZ_JACIJH010000010.1"/>
</dbReference>
<feature type="domain" description="Phasin" evidence="2">
    <location>
        <begin position="138"/>
        <end position="236"/>
    </location>
</feature>
<sequence length="246" mass="25657">MATKMDSAEKAFEAATLEPAAKPATPAAPAVAEAAAPTPAKVEAPKTKTVKAKAKPVQKKAAKPATKAAPKKAAAKTIAPKIKVAPKPVAAATKGFKTMNDTVKKFAEDAKARTEALTADFQERSKEALAKSSKLAEEAVEFNKANVEALVEAGKIAAKNLETLGQEGVAFARKSFEDTSAALKGYTAVKSPAEFFKLYAENSKKAFDAAVAQTSKTSELVVKMANDSFAPISNRVSVISSKMKAA</sequence>
<evidence type="ECO:0000313" key="4">
    <source>
        <dbReference type="Proteomes" id="UP000537161"/>
    </source>
</evidence>